<dbReference type="GO" id="GO:0009116">
    <property type="term" value="P:nucleoside metabolic process"/>
    <property type="evidence" value="ECO:0007669"/>
    <property type="project" value="InterPro"/>
</dbReference>
<dbReference type="GO" id="GO:0005829">
    <property type="term" value="C:cytosol"/>
    <property type="evidence" value="ECO:0007669"/>
    <property type="project" value="TreeGrafter"/>
</dbReference>
<organism evidence="2 3">
    <name type="scientific">Helicobacter japonicus</name>
    <dbReference type="NCBI Taxonomy" id="425400"/>
    <lineage>
        <taxon>Bacteria</taxon>
        <taxon>Pseudomonadati</taxon>
        <taxon>Campylobacterota</taxon>
        <taxon>Epsilonproteobacteria</taxon>
        <taxon>Campylobacterales</taxon>
        <taxon>Helicobacteraceae</taxon>
        <taxon>Helicobacter</taxon>
    </lineage>
</organism>
<dbReference type="STRING" id="425400.LS65_07225"/>
<dbReference type="Pfam" id="PF01048">
    <property type="entry name" value="PNP_UDP_1"/>
    <property type="match status" value="1"/>
</dbReference>
<sequence>MVVCAGNGEDFTFAKSIGVGLCESAMGLTQICLRECVDSIIFVGSAGAYSKDICIGDIYISNSATQIELGFLDGKAYTPLDNHIQSTALVDKHFVSCETLQTLSLDTYKKTIVNSSNYITTDESMAEQFARVGITLENMEFFAVMRVAQYFHIPCLGIFCVSNHCHYNAHNEFLSHRQSVKEKLIAQSLWIQHLSFALAQKI</sequence>
<dbReference type="InterPro" id="IPR035994">
    <property type="entry name" value="Nucleoside_phosphorylase_sf"/>
</dbReference>
<dbReference type="RefSeq" id="WP_034362713.1">
    <property type="nucleotide sequence ID" value="NZ_CAJUDB010000001.1"/>
</dbReference>
<dbReference type="SUPFAM" id="SSF53167">
    <property type="entry name" value="Purine and uridine phosphorylases"/>
    <property type="match status" value="1"/>
</dbReference>
<dbReference type="Gene3D" id="3.40.50.1580">
    <property type="entry name" value="Nucleoside phosphorylase domain"/>
    <property type="match status" value="1"/>
</dbReference>
<feature type="domain" description="Nucleoside phosphorylase" evidence="1">
    <location>
        <begin position="18"/>
        <end position="184"/>
    </location>
</feature>
<dbReference type="GO" id="GO:0019284">
    <property type="term" value="P:L-methionine salvage from S-adenosylmethionine"/>
    <property type="evidence" value="ECO:0007669"/>
    <property type="project" value="TreeGrafter"/>
</dbReference>
<evidence type="ECO:0000313" key="2">
    <source>
        <dbReference type="EMBL" id="TLE02842.1"/>
    </source>
</evidence>
<evidence type="ECO:0000313" key="3">
    <source>
        <dbReference type="Proteomes" id="UP000029707"/>
    </source>
</evidence>
<protein>
    <submittedName>
        <fullName evidence="2">Purine-nucleoside phosphorylase</fullName>
    </submittedName>
</protein>
<dbReference type="InterPro" id="IPR000845">
    <property type="entry name" value="Nucleoside_phosphorylase_d"/>
</dbReference>
<dbReference type="Proteomes" id="UP000029707">
    <property type="component" value="Unassembled WGS sequence"/>
</dbReference>
<reference evidence="2 3" key="1">
    <citation type="journal article" date="2014" name="Genome Announc.">
        <title>Draft genome sequences of eight enterohepatic helicobacter species isolated from both laboratory and wild rodents.</title>
        <authorList>
            <person name="Sheh A."/>
            <person name="Shen Z."/>
            <person name="Fox J.G."/>
        </authorList>
    </citation>
    <scope>NUCLEOTIDE SEQUENCE [LARGE SCALE GENOMIC DNA]</scope>
    <source>
        <strain evidence="2 3">MIT 01-6451</strain>
    </source>
</reference>
<dbReference type="GeneID" id="82320657"/>
<dbReference type="OrthoDB" id="5339230at2"/>
<dbReference type="PANTHER" id="PTHR46832:SF1">
    <property type="entry name" value="5'-METHYLTHIOADENOSINE_S-ADENOSYLHOMOCYSTEINE NUCLEOSIDASE"/>
    <property type="match status" value="1"/>
</dbReference>
<comment type="caution">
    <text evidence="2">The sequence shown here is derived from an EMBL/GenBank/DDBJ whole genome shotgun (WGS) entry which is preliminary data.</text>
</comment>
<dbReference type="PANTHER" id="PTHR46832">
    <property type="entry name" value="5'-METHYLTHIOADENOSINE/S-ADENOSYLHOMOCYSTEINE NUCLEOSIDASE"/>
    <property type="match status" value="1"/>
</dbReference>
<dbReference type="EMBL" id="JRMQ02000002">
    <property type="protein sequence ID" value="TLE02842.1"/>
    <property type="molecule type" value="Genomic_DNA"/>
</dbReference>
<gene>
    <name evidence="2" type="ORF">LS65_002650</name>
</gene>
<dbReference type="AlphaFoldDB" id="A0A099BCJ9"/>
<dbReference type="eggNOG" id="COG0775">
    <property type="taxonomic scope" value="Bacteria"/>
</dbReference>
<proteinExistence type="predicted"/>
<dbReference type="GO" id="GO:0008930">
    <property type="term" value="F:methylthioadenosine nucleosidase activity"/>
    <property type="evidence" value="ECO:0007669"/>
    <property type="project" value="TreeGrafter"/>
</dbReference>
<accession>A0A099BCJ9</accession>
<keyword evidence="3" id="KW-1185">Reference proteome</keyword>
<name>A0A099BCJ9_9HELI</name>
<dbReference type="GO" id="GO:0008782">
    <property type="term" value="F:adenosylhomocysteine nucleosidase activity"/>
    <property type="evidence" value="ECO:0007669"/>
    <property type="project" value="TreeGrafter"/>
</dbReference>
<evidence type="ECO:0000259" key="1">
    <source>
        <dbReference type="Pfam" id="PF01048"/>
    </source>
</evidence>